<feature type="domain" description="ChrR-like cupin" evidence="1">
    <location>
        <begin position="117"/>
        <end position="206"/>
    </location>
</feature>
<reference evidence="3 5" key="2">
    <citation type="submission" date="2019-11" db="EMBL/GenBank/DDBJ databases">
        <title>Using colonization assays and comparative genomics to discover symbiosis behaviors and factors in Vibrio fischeri.</title>
        <authorList>
            <person name="Bongrand C."/>
            <person name="Moriano-Gutierrez S."/>
            <person name="Arevalo P."/>
            <person name="Mcfall-Ngai M."/>
            <person name="Visick K."/>
            <person name="Polz M.F."/>
            <person name="Ruby E.G."/>
        </authorList>
    </citation>
    <scope>NUCLEOTIDE SEQUENCE [LARGE SCALE GENOMIC DNA]</scope>
    <source>
        <strain evidence="5">emors.4.1</strain>
        <strain evidence="3">Emors.4.1</strain>
    </source>
</reference>
<gene>
    <name evidence="2" type="primary">chrR</name>
    <name evidence="2" type="ORF">AFI02nite_01820</name>
    <name evidence="3" type="ORF">GNP88_01820</name>
</gene>
<evidence type="ECO:0000259" key="1">
    <source>
        <dbReference type="Pfam" id="PF12973"/>
    </source>
</evidence>
<dbReference type="InterPro" id="IPR011051">
    <property type="entry name" value="RmlC_Cupin_sf"/>
</dbReference>
<dbReference type="AlphaFoldDB" id="A0A510UC67"/>
<dbReference type="Gene3D" id="2.60.120.10">
    <property type="entry name" value="Jelly Rolls"/>
    <property type="match status" value="1"/>
</dbReference>
<evidence type="ECO:0000313" key="2">
    <source>
        <dbReference type="EMBL" id="GEK12146.1"/>
    </source>
</evidence>
<dbReference type="RefSeq" id="WP_146860767.1">
    <property type="nucleotide sequence ID" value="NZ_BJTZ01000001.1"/>
</dbReference>
<dbReference type="Gene3D" id="1.10.10.1320">
    <property type="entry name" value="Anti-sigma factor, zinc-finger domain"/>
    <property type="match status" value="1"/>
</dbReference>
<name>A0A510UC67_ALIFS</name>
<dbReference type="InterPro" id="IPR041916">
    <property type="entry name" value="Anti_sigma_zinc_sf"/>
</dbReference>
<protein>
    <submittedName>
        <fullName evidence="3">Anti-sigma factor</fullName>
    </submittedName>
    <submittedName>
        <fullName evidence="2">Zinc-binding anti-sigmaE4 factor ChrR</fullName>
    </submittedName>
</protein>
<dbReference type="NCBIfam" id="TIGR02451">
    <property type="entry name" value="anti_sig_ChrR"/>
    <property type="match status" value="1"/>
</dbReference>
<dbReference type="InterPro" id="IPR012807">
    <property type="entry name" value="Anti-sigma_ChrR"/>
</dbReference>
<evidence type="ECO:0000313" key="4">
    <source>
        <dbReference type="Proteomes" id="UP000321787"/>
    </source>
</evidence>
<comment type="caution">
    <text evidence="2">The sequence shown here is derived from an EMBL/GenBank/DDBJ whole genome shotgun (WGS) entry which is preliminary data.</text>
</comment>
<dbReference type="InterPro" id="IPR014710">
    <property type="entry name" value="RmlC-like_jellyroll"/>
</dbReference>
<dbReference type="SUPFAM" id="SSF51182">
    <property type="entry name" value="RmlC-like cupins"/>
    <property type="match status" value="1"/>
</dbReference>
<dbReference type="CDD" id="cd20301">
    <property type="entry name" value="cupin_ChrR"/>
    <property type="match status" value="1"/>
</dbReference>
<dbReference type="InterPro" id="IPR025979">
    <property type="entry name" value="ChrR-like_cupin_dom"/>
</dbReference>
<dbReference type="Proteomes" id="UP000321787">
    <property type="component" value="Unassembled WGS sequence"/>
</dbReference>
<evidence type="ECO:0000313" key="3">
    <source>
        <dbReference type="EMBL" id="MUK47917.1"/>
    </source>
</evidence>
<evidence type="ECO:0000313" key="5">
    <source>
        <dbReference type="Proteomes" id="UP000448038"/>
    </source>
</evidence>
<organism evidence="2 4">
    <name type="scientific">Aliivibrio fischeri</name>
    <name type="common">Vibrio fischeri</name>
    <dbReference type="NCBI Taxonomy" id="668"/>
    <lineage>
        <taxon>Bacteria</taxon>
        <taxon>Pseudomonadati</taxon>
        <taxon>Pseudomonadota</taxon>
        <taxon>Gammaproteobacteria</taxon>
        <taxon>Vibrionales</taxon>
        <taxon>Vibrionaceae</taxon>
        <taxon>Aliivibrio</taxon>
    </lineage>
</organism>
<proteinExistence type="predicted"/>
<dbReference type="Proteomes" id="UP000448038">
    <property type="component" value="Unassembled WGS sequence"/>
</dbReference>
<dbReference type="Pfam" id="PF12973">
    <property type="entry name" value="Cupin_7"/>
    <property type="match status" value="1"/>
</dbReference>
<dbReference type="EMBL" id="BJTZ01000001">
    <property type="protein sequence ID" value="GEK12146.1"/>
    <property type="molecule type" value="Genomic_DNA"/>
</dbReference>
<sequence length="227" mass="25653">MNKITYHPKDELLSSHANGDLPESLAVAISLHCELCPQCQNKVDAITNRLANKTWDSTGSKEEKEANEKASDSDGFDSMLANIMALEIEPTYLAPEPVYTLFIDDKEYQLPYILHRYDNLKWNHLGAVSRTRLNEEQDTRSNLLHIKPGGEIPHHTHKGFELTLLLDGSFEDESGHYQKGDFIWLDASNSHSPKTSEGCLCYTVQNAPLYFKQGLSKLFNPIGNLLY</sequence>
<accession>A0A510UC67</accession>
<reference evidence="2 4" key="1">
    <citation type="submission" date="2019-07" db="EMBL/GenBank/DDBJ databases">
        <title>Whole genome shotgun sequence of Aliivibrio fischeri NBRC 101058.</title>
        <authorList>
            <person name="Hosoyama A."/>
            <person name="Uohara A."/>
            <person name="Ohji S."/>
            <person name="Ichikawa N."/>
        </authorList>
    </citation>
    <scope>NUCLEOTIDE SEQUENCE [LARGE SCALE GENOMIC DNA]</scope>
    <source>
        <strain evidence="2 4">NBRC 101058</strain>
    </source>
</reference>
<dbReference type="EMBL" id="WOBN01000003">
    <property type="protein sequence ID" value="MUK47917.1"/>
    <property type="molecule type" value="Genomic_DNA"/>
</dbReference>